<gene>
    <name evidence="14" type="primary">rfaE1</name>
    <name evidence="11" type="synonym">hldE</name>
    <name evidence="14" type="ORF">ET418_14535</name>
</gene>
<comment type="caution">
    <text evidence="14">The sequence shown here is derived from an EMBL/GenBank/DDBJ whole genome shotgun (WGS) entry which is preliminary data.</text>
</comment>
<evidence type="ECO:0000256" key="9">
    <source>
        <dbReference type="ARBA" id="ARBA00023277"/>
    </source>
</evidence>
<dbReference type="SUPFAM" id="SSF52374">
    <property type="entry name" value="Nucleotidylyl transferase"/>
    <property type="match status" value="1"/>
</dbReference>
<keyword evidence="3 11" id="KW-0808">Transferase</keyword>
<comment type="similarity">
    <text evidence="11">In the C-terminal section; belongs to the cytidylyltransferase family.</text>
</comment>
<dbReference type="AlphaFoldDB" id="A0A5A9X8D4"/>
<feature type="region of interest" description="Cytidylyltransferase" evidence="11">
    <location>
        <begin position="356"/>
        <end position="490"/>
    </location>
</feature>
<dbReference type="PANTHER" id="PTHR46969:SF1">
    <property type="entry name" value="BIFUNCTIONAL PROTEIN HLDE"/>
    <property type="match status" value="1"/>
</dbReference>
<dbReference type="GO" id="GO:0097171">
    <property type="term" value="P:ADP-L-glycero-beta-D-manno-heptose biosynthetic process"/>
    <property type="evidence" value="ECO:0007669"/>
    <property type="project" value="UniProtKB-UniPathway"/>
</dbReference>
<keyword evidence="6 11" id="KW-0418">Kinase</keyword>
<evidence type="ECO:0000259" key="13">
    <source>
        <dbReference type="Pfam" id="PF01467"/>
    </source>
</evidence>
<dbReference type="InterPro" id="IPR023030">
    <property type="entry name" value="Bifunc_HldE"/>
</dbReference>
<evidence type="ECO:0000256" key="7">
    <source>
        <dbReference type="ARBA" id="ARBA00022840"/>
    </source>
</evidence>
<dbReference type="EC" id="2.7.1.167" evidence="11"/>
<dbReference type="InterPro" id="IPR014729">
    <property type="entry name" value="Rossmann-like_a/b/a_fold"/>
</dbReference>
<dbReference type="InterPro" id="IPR029056">
    <property type="entry name" value="Ribokinase-like"/>
</dbReference>
<evidence type="ECO:0000256" key="8">
    <source>
        <dbReference type="ARBA" id="ARBA00023268"/>
    </source>
</evidence>
<dbReference type="NCBIfam" id="TIGR02198">
    <property type="entry name" value="rfaE_dom_I"/>
    <property type="match status" value="1"/>
</dbReference>
<comment type="function">
    <text evidence="1 11">Catalyzes the phosphorylation of D-glycero-D-manno-heptose 7-phosphate at the C-1 position to selectively form D-glycero-beta-D-manno-heptose-1,7-bisphosphate.</text>
</comment>
<dbReference type="Proteomes" id="UP000324298">
    <property type="component" value="Unassembled WGS sequence"/>
</dbReference>
<dbReference type="EC" id="2.7.7.70" evidence="11"/>
<evidence type="ECO:0000313" key="14">
    <source>
        <dbReference type="EMBL" id="KAA0889064.1"/>
    </source>
</evidence>
<feature type="binding site" evidence="11">
    <location>
        <begin position="205"/>
        <end position="208"/>
    </location>
    <ligand>
        <name>ATP</name>
        <dbReference type="ChEBI" id="CHEBI:30616"/>
    </ligand>
</feature>
<dbReference type="InterPro" id="IPR011611">
    <property type="entry name" value="PfkB_dom"/>
</dbReference>
<dbReference type="InterPro" id="IPR011914">
    <property type="entry name" value="RfaE_dom_II"/>
</dbReference>
<keyword evidence="8 11" id="KW-0511">Multifunctional enzyme</keyword>
<dbReference type="NCBIfam" id="TIGR02199">
    <property type="entry name" value="rfaE_dom_II"/>
    <property type="match status" value="1"/>
</dbReference>
<comment type="pathway">
    <text evidence="11">Nucleotide-sugar biosynthesis; ADP-L-glycero-beta-D-manno-heptose biosynthesis; ADP-L-glycero-beta-D-manno-heptose from D-glycero-beta-D-manno-heptose 7-phosphate: step 1/4.</text>
</comment>
<evidence type="ECO:0000256" key="11">
    <source>
        <dbReference type="HAMAP-Rule" id="MF_01603"/>
    </source>
</evidence>
<dbReference type="Gene3D" id="3.40.1190.20">
    <property type="match status" value="1"/>
</dbReference>
<dbReference type="FunFam" id="3.40.1190.20:FF:000002">
    <property type="entry name" value="Bifunctional protein HldE"/>
    <property type="match status" value="1"/>
</dbReference>
<dbReference type="InterPro" id="IPR011913">
    <property type="entry name" value="RfaE_dom_I"/>
</dbReference>
<keyword evidence="4 11" id="KW-0548">Nucleotidyltransferase</keyword>
<evidence type="ECO:0000256" key="6">
    <source>
        <dbReference type="ARBA" id="ARBA00022777"/>
    </source>
</evidence>
<keyword evidence="5 11" id="KW-0547">Nucleotide-binding</keyword>
<proteinExistence type="inferred from homology"/>
<feature type="active site" evidence="11">
    <location>
        <position position="275"/>
    </location>
</feature>
<dbReference type="Pfam" id="PF01467">
    <property type="entry name" value="CTP_transf_like"/>
    <property type="match status" value="1"/>
</dbReference>
<keyword evidence="9 11" id="KW-0119">Carbohydrate metabolism</keyword>
<feature type="domain" description="Carbohydrate kinase PfkB" evidence="12">
    <location>
        <begin position="18"/>
        <end position="314"/>
    </location>
</feature>
<name>A0A5A9X8D4_9BACT</name>
<dbReference type="OrthoDB" id="9802794at2"/>
<feature type="region of interest" description="Ribokinase" evidence="11">
    <location>
        <begin position="1"/>
        <end position="328"/>
    </location>
</feature>
<protein>
    <recommendedName>
        <fullName evidence="11">Bifunctional protein HldE</fullName>
    </recommendedName>
    <domain>
        <recommendedName>
            <fullName evidence="11">D-beta-D-heptose 7-phosphate kinase</fullName>
            <ecNumber evidence="11">2.7.1.167</ecNumber>
        </recommendedName>
        <alternativeName>
            <fullName evidence="11">D-beta-D-heptose 7-phosphotransferase</fullName>
        </alternativeName>
        <alternativeName>
            <fullName evidence="11">D-glycero-beta-D-manno-heptose-7-phosphate kinase</fullName>
        </alternativeName>
    </domain>
    <domain>
        <recommendedName>
            <fullName evidence="11">D-beta-D-heptose 1-phosphate adenylyltransferase</fullName>
            <ecNumber evidence="11">2.7.7.70</ecNumber>
        </recommendedName>
        <alternativeName>
            <fullName evidence="11">D-glycero-beta-D-manno-heptose 1-phosphate adenylyltransferase</fullName>
        </alternativeName>
    </domain>
</protein>
<dbReference type="GO" id="GO:0005524">
    <property type="term" value="F:ATP binding"/>
    <property type="evidence" value="ECO:0007669"/>
    <property type="project" value="UniProtKB-UniRule"/>
</dbReference>
<comment type="similarity">
    <text evidence="11">In the N-terminal section; belongs to the carbohydrate kinase PfkB family.</text>
</comment>
<dbReference type="NCBIfam" id="TIGR00125">
    <property type="entry name" value="cyt_tran_rel"/>
    <property type="match status" value="1"/>
</dbReference>
<sequence length="490" mass="52271">MDRKSLESLFNRIGEVKCLVMGDLMLDEYLWGKTERISPEAPVQVVDVLREELRLGGAGNVVNSLRALGAQVTVCSVVGQDANGEVLLSALGRQAAGTEAVFRDPGRRTSRKTRVVASNQQIVRIDRESRTPLPKDVEEQVCAWIAAHAGEFGVILLSDYNKGVLTQRVIEAAVAAAAKAAVPVLVDPKGADFARYHGATILTPNRKEAETASGMAIHDMDSLSRAAESIMETAGLEHLLITRSEEGMSLFTRHGTAVHIPTVAREVFDVSGAGDTVLATLAVGMASGLTMAEAAGLANVAAGIAVGKLGTSTVAPGEIINAVALGHHDSESKIKNRDVLPAIIEAEKANGKRIVFTNGCFDLLHAGHVKYLQKARRLGDILVLGLNSDASVRRLKGPKRPLIDEDERAHILAALDCIDYVVIFDEDTPLELITALKPHILAKGGDYTADGVVGKDVVEAYGGRVELVSFVDGKSTTNIIERVLERYSGN</sequence>
<keyword evidence="15" id="KW-1185">Reference proteome</keyword>
<evidence type="ECO:0000256" key="4">
    <source>
        <dbReference type="ARBA" id="ARBA00022695"/>
    </source>
</evidence>
<dbReference type="Pfam" id="PF00294">
    <property type="entry name" value="PfkB"/>
    <property type="match status" value="1"/>
</dbReference>
<comment type="catalytic activity">
    <reaction evidence="11">
        <text>D-glycero-beta-D-manno-heptose 7-phosphate + ATP = D-glycero-beta-D-manno-heptose 1,7-bisphosphate + ADP + H(+)</text>
        <dbReference type="Rhea" id="RHEA:27473"/>
        <dbReference type="ChEBI" id="CHEBI:15378"/>
        <dbReference type="ChEBI" id="CHEBI:30616"/>
        <dbReference type="ChEBI" id="CHEBI:60204"/>
        <dbReference type="ChEBI" id="CHEBI:60208"/>
        <dbReference type="ChEBI" id="CHEBI:456216"/>
        <dbReference type="EC" id="2.7.1.167"/>
    </reaction>
</comment>
<evidence type="ECO:0000256" key="1">
    <source>
        <dbReference type="ARBA" id="ARBA00002319"/>
    </source>
</evidence>
<evidence type="ECO:0000256" key="3">
    <source>
        <dbReference type="ARBA" id="ARBA00022679"/>
    </source>
</evidence>
<dbReference type="RefSeq" id="WP_149308754.1">
    <property type="nucleotide sequence ID" value="NZ_SRSD01000009.1"/>
</dbReference>
<dbReference type="GO" id="GO:0005829">
    <property type="term" value="C:cytosol"/>
    <property type="evidence" value="ECO:0007669"/>
    <property type="project" value="TreeGrafter"/>
</dbReference>
<dbReference type="Gene3D" id="3.40.50.620">
    <property type="entry name" value="HUPs"/>
    <property type="match status" value="1"/>
</dbReference>
<accession>A0A5A9X8D4</accession>
<dbReference type="GO" id="GO:0016773">
    <property type="term" value="F:phosphotransferase activity, alcohol group as acceptor"/>
    <property type="evidence" value="ECO:0007669"/>
    <property type="project" value="InterPro"/>
</dbReference>
<evidence type="ECO:0000256" key="2">
    <source>
        <dbReference type="ARBA" id="ARBA00003753"/>
    </source>
</evidence>
<dbReference type="UniPathway" id="UPA00356">
    <property type="reaction ID" value="UER00437"/>
</dbReference>
<evidence type="ECO:0000256" key="5">
    <source>
        <dbReference type="ARBA" id="ARBA00022741"/>
    </source>
</evidence>
<comment type="catalytic activity">
    <reaction evidence="10 11">
        <text>D-glycero-beta-D-manno-heptose 1-phosphate + ATP + H(+) = ADP-D-glycero-beta-D-manno-heptose + diphosphate</text>
        <dbReference type="Rhea" id="RHEA:27465"/>
        <dbReference type="ChEBI" id="CHEBI:15378"/>
        <dbReference type="ChEBI" id="CHEBI:30616"/>
        <dbReference type="ChEBI" id="CHEBI:33019"/>
        <dbReference type="ChEBI" id="CHEBI:59967"/>
        <dbReference type="ChEBI" id="CHEBI:61593"/>
        <dbReference type="EC" id="2.7.7.70"/>
    </reaction>
</comment>
<evidence type="ECO:0000313" key="15">
    <source>
        <dbReference type="Proteomes" id="UP000324298"/>
    </source>
</evidence>
<comment type="function">
    <text evidence="2 11">Catalyzes the ADP transfer from ATP to D-glycero-beta-D-manno-heptose 1-phosphate, yielding ADP-D-glycero-beta-D-manno-heptose.</text>
</comment>
<dbReference type="PANTHER" id="PTHR46969">
    <property type="entry name" value="BIFUNCTIONAL PROTEIN HLDE"/>
    <property type="match status" value="1"/>
</dbReference>
<evidence type="ECO:0000259" key="12">
    <source>
        <dbReference type="Pfam" id="PF00294"/>
    </source>
</evidence>
<feature type="domain" description="Cytidyltransferase-like" evidence="13">
    <location>
        <begin position="356"/>
        <end position="464"/>
    </location>
</feature>
<organism evidence="14 15">
    <name type="scientific">Oryzomonas rubra</name>
    <dbReference type="NCBI Taxonomy" id="2509454"/>
    <lineage>
        <taxon>Bacteria</taxon>
        <taxon>Pseudomonadati</taxon>
        <taxon>Thermodesulfobacteriota</taxon>
        <taxon>Desulfuromonadia</taxon>
        <taxon>Geobacterales</taxon>
        <taxon>Geobacteraceae</taxon>
        <taxon>Oryzomonas</taxon>
    </lineage>
</organism>
<comment type="pathway">
    <text evidence="11">Nucleotide-sugar biosynthesis; ADP-L-glycero-beta-D-manno-heptose biosynthesis; ADP-L-glycero-beta-D-manno-heptose from D-glycero-beta-D-manno-heptose 7-phosphate: step 3/4.</text>
</comment>
<dbReference type="SUPFAM" id="SSF53613">
    <property type="entry name" value="Ribokinase-like"/>
    <property type="match status" value="1"/>
</dbReference>
<dbReference type="GO" id="GO:0033785">
    <property type="term" value="F:heptose 7-phosphate kinase activity"/>
    <property type="evidence" value="ECO:0007669"/>
    <property type="project" value="UniProtKB-UniRule"/>
</dbReference>
<evidence type="ECO:0000256" key="10">
    <source>
        <dbReference type="ARBA" id="ARBA00047428"/>
    </source>
</evidence>
<dbReference type="EMBL" id="SRSD01000009">
    <property type="protein sequence ID" value="KAA0889064.1"/>
    <property type="molecule type" value="Genomic_DNA"/>
</dbReference>
<keyword evidence="7 11" id="KW-0067">ATP-binding</keyword>
<reference evidence="14 15" key="1">
    <citation type="submission" date="2019-04" db="EMBL/GenBank/DDBJ databases">
        <title>Geobacter ruber sp. nov., ferric-reducing bacteria isolated from paddy soil.</title>
        <authorList>
            <person name="Xu Z."/>
            <person name="Masuda Y."/>
            <person name="Itoh H."/>
            <person name="Senoo K."/>
        </authorList>
    </citation>
    <scope>NUCLEOTIDE SEQUENCE [LARGE SCALE GENOMIC DNA]</scope>
    <source>
        <strain evidence="14 15">Red88</strain>
    </source>
</reference>
<dbReference type="InterPro" id="IPR004821">
    <property type="entry name" value="Cyt_trans-like"/>
</dbReference>
<dbReference type="GO" id="GO:0033786">
    <property type="term" value="F:heptose-1-phosphate adenylyltransferase activity"/>
    <property type="evidence" value="ECO:0007669"/>
    <property type="project" value="UniProtKB-UniRule"/>
</dbReference>
<dbReference type="CDD" id="cd01172">
    <property type="entry name" value="RfaE_like"/>
    <property type="match status" value="1"/>
</dbReference>
<dbReference type="HAMAP" id="MF_01603">
    <property type="entry name" value="HldE"/>
    <property type="match status" value="1"/>
</dbReference>
<comment type="subunit">
    <text evidence="11">Homodimer.</text>
</comment>